<protein>
    <submittedName>
        <fullName evidence="2">Uncharacterized protein</fullName>
    </submittedName>
</protein>
<keyword evidence="3" id="KW-1185">Reference proteome</keyword>
<gene>
    <name evidence="2" type="ORF">Rhopal_007672-T1</name>
</gene>
<sequence>MSHLLDKAKHALHLDDQKTKDPAQLENEKHGAMLAHNREEARADALIAERESVEEAHPTPVGVAQVPVAGTGESGAGLSSMPQRPALEDAAEGHTHVEPGEVTLPDLDGVTHVPERELPPRKERMENTATRPADAGDPKSMNGYPVPLNVAGDDRML</sequence>
<proteinExistence type="predicted"/>
<evidence type="ECO:0000313" key="3">
    <source>
        <dbReference type="Proteomes" id="UP001342314"/>
    </source>
</evidence>
<accession>A0AAV5GXA7</accession>
<name>A0AAV5GXA7_9BASI</name>
<feature type="region of interest" description="Disordered" evidence="1">
    <location>
        <begin position="1"/>
        <end position="36"/>
    </location>
</feature>
<feature type="compositionally biased region" description="Basic and acidic residues" evidence="1">
    <location>
        <begin position="113"/>
        <end position="126"/>
    </location>
</feature>
<organism evidence="2 3">
    <name type="scientific">Rhodotorula paludigena</name>
    <dbReference type="NCBI Taxonomy" id="86838"/>
    <lineage>
        <taxon>Eukaryota</taxon>
        <taxon>Fungi</taxon>
        <taxon>Dikarya</taxon>
        <taxon>Basidiomycota</taxon>
        <taxon>Pucciniomycotina</taxon>
        <taxon>Microbotryomycetes</taxon>
        <taxon>Sporidiobolales</taxon>
        <taxon>Sporidiobolaceae</taxon>
        <taxon>Rhodotorula</taxon>
    </lineage>
</organism>
<evidence type="ECO:0000256" key="1">
    <source>
        <dbReference type="SAM" id="MobiDB-lite"/>
    </source>
</evidence>
<dbReference type="Proteomes" id="UP001342314">
    <property type="component" value="Unassembled WGS sequence"/>
</dbReference>
<dbReference type="AlphaFoldDB" id="A0AAV5GXA7"/>
<feature type="region of interest" description="Disordered" evidence="1">
    <location>
        <begin position="52"/>
        <end position="157"/>
    </location>
</feature>
<dbReference type="EMBL" id="BQKY01000018">
    <property type="protein sequence ID" value="GJN94589.1"/>
    <property type="molecule type" value="Genomic_DNA"/>
</dbReference>
<comment type="caution">
    <text evidence="2">The sequence shown here is derived from an EMBL/GenBank/DDBJ whole genome shotgun (WGS) entry which is preliminary data.</text>
</comment>
<reference evidence="2 3" key="1">
    <citation type="submission" date="2021-12" db="EMBL/GenBank/DDBJ databases">
        <title>High titer production of polyol ester of fatty acids by Rhodotorula paludigena BS15 towards product separation-free biomass refinery.</title>
        <authorList>
            <person name="Mano J."/>
            <person name="Ono H."/>
            <person name="Tanaka T."/>
            <person name="Naito K."/>
            <person name="Sushida H."/>
            <person name="Ike M."/>
            <person name="Tokuyasu K."/>
            <person name="Kitaoka M."/>
        </authorList>
    </citation>
    <scope>NUCLEOTIDE SEQUENCE [LARGE SCALE GENOMIC DNA]</scope>
    <source>
        <strain evidence="2 3">BS15</strain>
    </source>
</reference>
<evidence type="ECO:0000313" key="2">
    <source>
        <dbReference type="EMBL" id="GJN94589.1"/>
    </source>
</evidence>